<feature type="chain" id="PRO_5047011160" evidence="1">
    <location>
        <begin position="19"/>
        <end position="137"/>
    </location>
</feature>
<dbReference type="PANTHER" id="PTHR48007">
    <property type="entry name" value="LEUCINE-RICH REPEAT RECEPTOR-LIKE PROTEIN KINASE PXC1"/>
    <property type="match status" value="1"/>
</dbReference>
<protein>
    <submittedName>
        <fullName evidence="2">Uncharacterized protein</fullName>
    </submittedName>
</protein>
<evidence type="ECO:0000313" key="2">
    <source>
        <dbReference type="EMBL" id="KAK8976837.1"/>
    </source>
</evidence>
<feature type="signal peptide" evidence="1">
    <location>
        <begin position="1"/>
        <end position="18"/>
    </location>
</feature>
<proteinExistence type="predicted"/>
<evidence type="ECO:0000313" key="3">
    <source>
        <dbReference type="Proteomes" id="UP001396334"/>
    </source>
</evidence>
<dbReference type="EMBL" id="JBBPBN010000126">
    <property type="protein sequence ID" value="KAK8976837.1"/>
    <property type="molecule type" value="Genomic_DNA"/>
</dbReference>
<gene>
    <name evidence="2" type="ORF">V6N11_047604</name>
</gene>
<keyword evidence="3" id="KW-1185">Reference proteome</keyword>
<name>A0ABR2NKY5_9ROSI</name>
<organism evidence="2 3">
    <name type="scientific">Hibiscus sabdariffa</name>
    <name type="common">roselle</name>
    <dbReference type="NCBI Taxonomy" id="183260"/>
    <lineage>
        <taxon>Eukaryota</taxon>
        <taxon>Viridiplantae</taxon>
        <taxon>Streptophyta</taxon>
        <taxon>Embryophyta</taxon>
        <taxon>Tracheophyta</taxon>
        <taxon>Spermatophyta</taxon>
        <taxon>Magnoliopsida</taxon>
        <taxon>eudicotyledons</taxon>
        <taxon>Gunneridae</taxon>
        <taxon>Pentapetalae</taxon>
        <taxon>rosids</taxon>
        <taxon>malvids</taxon>
        <taxon>Malvales</taxon>
        <taxon>Malvaceae</taxon>
        <taxon>Malvoideae</taxon>
        <taxon>Hibiscus</taxon>
    </lineage>
</organism>
<accession>A0ABR2NKY5</accession>
<dbReference type="PANTHER" id="PTHR48007:SF29">
    <property type="entry name" value="POLLEN RECEPTOR-LIKE KINASE 3"/>
    <property type="match status" value="1"/>
</dbReference>
<reference evidence="2 3" key="1">
    <citation type="journal article" date="2024" name="G3 (Bethesda)">
        <title>Genome assembly of Hibiscus sabdariffa L. provides insights into metabolisms of medicinal natural products.</title>
        <authorList>
            <person name="Kim T."/>
        </authorList>
    </citation>
    <scope>NUCLEOTIDE SEQUENCE [LARGE SCALE GENOMIC DNA]</scope>
    <source>
        <strain evidence="2">TK-2024</strain>
        <tissue evidence="2">Old leaves</tissue>
    </source>
</reference>
<evidence type="ECO:0000256" key="1">
    <source>
        <dbReference type="SAM" id="SignalP"/>
    </source>
</evidence>
<sequence length="137" mass="14718">MLIALFVFLVISWRKKEVKEGFHVSGNATENGNSITNIEAQVSLPATVREVYVVQRTGNPNHHGRSSSHPGTTVVSELVMVNHANGVFGLPSFMKATTEVLGNGALGSSYKTMMANGVVVVVVKRTGEMNSLGKDEF</sequence>
<dbReference type="Proteomes" id="UP001396334">
    <property type="component" value="Unassembled WGS sequence"/>
</dbReference>
<comment type="caution">
    <text evidence="2">The sequence shown here is derived from an EMBL/GenBank/DDBJ whole genome shotgun (WGS) entry which is preliminary data.</text>
</comment>
<dbReference type="InterPro" id="IPR046959">
    <property type="entry name" value="PRK1-6/SRF4-like"/>
</dbReference>
<keyword evidence="1" id="KW-0732">Signal</keyword>